<dbReference type="RefSeq" id="WP_070070388.1">
    <property type="nucleotide sequence ID" value="NZ_MKKK01000041.1"/>
</dbReference>
<feature type="chain" id="PRO_5043144563" evidence="1">
    <location>
        <begin position="21"/>
        <end position="242"/>
    </location>
</feature>
<name>A0A1E7R3E4_9GAMM</name>
<evidence type="ECO:0000313" key="3">
    <source>
        <dbReference type="Proteomes" id="UP000185895"/>
    </source>
</evidence>
<dbReference type="Gene3D" id="3.30.1380.10">
    <property type="match status" value="1"/>
</dbReference>
<dbReference type="Proteomes" id="UP000185895">
    <property type="component" value="Unassembled WGS sequence"/>
</dbReference>
<feature type="signal peptide" evidence="1">
    <location>
        <begin position="1"/>
        <end position="20"/>
    </location>
</feature>
<dbReference type="InterPro" id="IPR009045">
    <property type="entry name" value="Zn_M74/Hedgehog-like"/>
</dbReference>
<dbReference type="STRING" id="1262585.BJI46_14000"/>
<protein>
    <submittedName>
        <fullName evidence="2">Peptidase M15</fullName>
    </submittedName>
</protein>
<comment type="caution">
    <text evidence="2">The sequence shown here is derived from an EMBL/GenBank/DDBJ whole genome shotgun (WGS) entry which is preliminary data.</text>
</comment>
<dbReference type="EMBL" id="MKKK01000041">
    <property type="protein sequence ID" value="OEY93816.1"/>
    <property type="molecule type" value="Genomic_DNA"/>
</dbReference>
<evidence type="ECO:0000313" key="2">
    <source>
        <dbReference type="EMBL" id="OEY93816.1"/>
    </source>
</evidence>
<dbReference type="SUPFAM" id="SSF55166">
    <property type="entry name" value="Hedgehog/DD-peptidase"/>
    <property type="match status" value="1"/>
</dbReference>
<accession>A0A1E7R3E4</accession>
<evidence type="ECO:0000256" key="1">
    <source>
        <dbReference type="SAM" id="SignalP"/>
    </source>
</evidence>
<keyword evidence="1" id="KW-0732">Signal</keyword>
<gene>
    <name evidence="2" type="ORF">BJI46_14000</name>
</gene>
<keyword evidence="3" id="KW-1185">Reference proteome</keyword>
<organism evidence="2 3">
    <name type="scientific">Acinetobacter qingfengensis</name>
    <dbReference type="NCBI Taxonomy" id="1262585"/>
    <lineage>
        <taxon>Bacteria</taxon>
        <taxon>Pseudomonadati</taxon>
        <taxon>Pseudomonadota</taxon>
        <taxon>Gammaproteobacteria</taxon>
        <taxon>Moraxellales</taxon>
        <taxon>Moraxellaceae</taxon>
        <taxon>Acinetobacter</taxon>
    </lineage>
</organism>
<dbReference type="AlphaFoldDB" id="A0A1E7R3E4"/>
<reference evidence="2 3" key="1">
    <citation type="submission" date="2016-09" db="EMBL/GenBank/DDBJ databases">
        <authorList>
            <person name="Capua I."/>
            <person name="De Benedictis P."/>
            <person name="Joannis T."/>
            <person name="Lombin L.H."/>
            <person name="Cattoli G."/>
        </authorList>
    </citation>
    <scope>NUCLEOTIDE SEQUENCE [LARGE SCALE GENOMIC DNA]</scope>
    <source>
        <strain evidence="2 3">ANC 4671</strain>
    </source>
</reference>
<dbReference type="PROSITE" id="PS51257">
    <property type="entry name" value="PROKAR_LIPOPROTEIN"/>
    <property type="match status" value="1"/>
</dbReference>
<sequence>MIIKSLPQILSISFFTLGLAGCTTTTLDDRHLPASQPKRIIIQQQATTAPSAKYWLKQPPADYIVWLNQDNNQQRVARYEQFLKDNKVDGVVPMYQLLRSARDWQKCNSTPYAVPSAELWSNSLATIKILKFMVDSNVLRDFEVTSVYRDYSLNICAGGAPRSKHVYNAAIDFRLGPEGTPSTEDLLIIEDTKIKLCNFWRDYGQSLNMGLGVYASGQIHIDTQGYRTWGPDLTRNTSICHF</sequence>
<dbReference type="OrthoDB" id="6695647at2"/>
<proteinExistence type="predicted"/>